<dbReference type="AlphaFoldDB" id="A0AAN8JYZ4"/>
<sequence length="367" mass="42357">MNAEEFLSLELNIDPIDRHLILDKMEDNTYIYEDESRDRRDVEEESDSPLVPKQLTSTPLKDNENDHDSPREFDPYNSDGDETGSNNASLYSSPSHQDIPTITITPESDPIEPDQLRVPILGHEVMESRSKFTVYKIEVERDGFDKWFVFRRYNDFYQLHEKLKELFPNFRLALPPRRWFRSNYDKDFLEERTLGLQAFLNNITGHRDICNSKYVRDFFCFDDPPGPHDSLEESRALCENLEETVYNLRKELSEKEEEMEILQEELGLYKNQVEILSRELREAKRDTTCTSKYVATSPGSNQLSLAECDQGGDSDQSASSDSHMTAADKSDTDDSKQDTVTPSTGIDRIPFKNKISVPIVSTDVYSS</sequence>
<evidence type="ECO:0000313" key="19">
    <source>
        <dbReference type="EMBL" id="KAK6186466.1"/>
    </source>
</evidence>
<dbReference type="PROSITE" id="PS50195">
    <property type="entry name" value="PX"/>
    <property type="match status" value="1"/>
</dbReference>
<evidence type="ECO:0000256" key="1">
    <source>
        <dbReference type="ARBA" id="ARBA00004146"/>
    </source>
</evidence>
<dbReference type="Gene3D" id="3.30.1520.10">
    <property type="entry name" value="Phox-like domain"/>
    <property type="match status" value="1"/>
</dbReference>
<evidence type="ECO:0000256" key="3">
    <source>
        <dbReference type="ARBA" id="ARBA00004492"/>
    </source>
</evidence>
<comment type="subcellular location">
    <subcellularLocation>
        <location evidence="4">Cytoplasm</location>
    </subcellularLocation>
    <subcellularLocation>
        <location evidence="1">Early endosome membrane</location>
    </subcellularLocation>
    <subcellularLocation>
        <location evidence="3">Late endosome membrane</location>
        <topology evidence="3">Peripheral membrane protein</topology>
        <orientation evidence="3">Cytoplasmic side</orientation>
    </subcellularLocation>
    <subcellularLocation>
        <location evidence="2">Lysosome</location>
    </subcellularLocation>
</comment>
<dbReference type="InterPro" id="IPR001683">
    <property type="entry name" value="PX_dom"/>
</dbReference>
<dbReference type="Pfam" id="PF00787">
    <property type="entry name" value="PX"/>
    <property type="match status" value="1"/>
</dbReference>
<keyword evidence="7" id="KW-0597">Phosphoprotein</keyword>
<evidence type="ECO:0000313" key="20">
    <source>
        <dbReference type="Proteomes" id="UP001347796"/>
    </source>
</evidence>
<dbReference type="GO" id="GO:0008333">
    <property type="term" value="P:endosome to lysosome transport"/>
    <property type="evidence" value="ECO:0007669"/>
    <property type="project" value="TreeGrafter"/>
</dbReference>
<feature type="compositionally biased region" description="Basic and acidic residues" evidence="17">
    <location>
        <begin position="326"/>
        <end position="337"/>
    </location>
</feature>
<dbReference type="GO" id="GO:0005764">
    <property type="term" value="C:lysosome"/>
    <property type="evidence" value="ECO:0007669"/>
    <property type="project" value="UniProtKB-SubCell"/>
</dbReference>
<dbReference type="SUPFAM" id="SSF64268">
    <property type="entry name" value="PX domain"/>
    <property type="match status" value="1"/>
</dbReference>
<feature type="region of interest" description="Disordered" evidence="17">
    <location>
        <begin position="301"/>
        <end position="348"/>
    </location>
</feature>
<evidence type="ECO:0000256" key="16">
    <source>
        <dbReference type="SAM" id="Coils"/>
    </source>
</evidence>
<evidence type="ECO:0000256" key="15">
    <source>
        <dbReference type="ARBA" id="ARBA00071931"/>
    </source>
</evidence>
<dbReference type="GO" id="GO:0031902">
    <property type="term" value="C:late endosome membrane"/>
    <property type="evidence" value="ECO:0007669"/>
    <property type="project" value="UniProtKB-SubCell"/>
</dbReference>
<feature type="compositionally biased region" description="Basic and acidic residues" evidence="17">
    <location>
        <begin position="61"/>
        <end position="74"/>
    </location>
</feature>
<feature type="coiled-coil region" evidence="16">
    <location>
        <begin position="231"/>
        <end position="286"/>
    </location>
</feature>
<evidence type="ECO:0000256" key="2">
    <source>
        <dbReference type="ARBA" id="ARBA00004371"/>
    </source>
</evidence>
<feature type="domain" description="PX" evidence="18">
    <location>
        <begin position="113"/>
        <end position="226"/>
    </location>
</feature>
<feature type="compositionally biased region" description="Polar residues" evidence="17">
    <location>
        <begin position="83"/>
        <end position="106"/>
    </location>
</feature>
<accession>A0AAN8JYZ4</accession>
<evidence type="ECO:0000256" key="13">
    <source>
        <dbReference type="ARBA" id="ARBA00023228"/>
    </source>
</evidence>
<evidence type="ECO:0000256" key="17">
    <source>
        <dbReference type="SAM" id="MobiDB-lite"/>
    </source>
</evidence>
<keyword evidence="6" id="KW-0963">Cytoplasm</keyword>
<keyword evidence="8" id="KW-0967">Endosome</keyword>
<evidence type="ECO:0000256" key="8">
    <source>
        <dbReference type="ARBA" id="ARBA00022753"/>
    </source>
</evidence>
<dbReference type="GO" id="GO:0035091">
    <property type="term" value="F:phosphatidylinositol binding"/>
    <property type="evidence" value="ECO:0007669"/>
    <property type="project" value="InterPro"/>
</dbReference>
<dbReference type="EMBL" id="JAZGQO010000006">
    <property type="protein sequence ID" value="KAK6186466.1"/>
    <property type="molecule type" value="Genomic_DNA"/>
</dbReference>
<protein>
    <recommendedName>
        <fullName evidence="15">Sorting nexin-16</fullName>
    </recommendedName>
</protein>
<organism evidence="19 20">
    <name type="scientific">Patella caerulea</name>
    <name type="common">Rayed Mediterranean limpet</name>
    <dbReference type="NCBI Taxonomy" id="87958"/>
    <lineage>
        <taxon>Eukaryota</taxon>
        <taxon>Metazoa</taxon>
        <taxon>Spiralia</taxon>
        <taxon>Lophotrochozoa</taxon>
        <taxon>Mollusca</taxon>
        <taxon>Gastropoda</taxon>
        <taxon>Patellogastropoda</taxon>
        <taxon>Patelloidea</taxon>
        <taxon>Patellidae</taxon>
        <taxon>Patella</taxon>
    </lineage>
</organism>
<evidence type="ECO:0000256" key="9">
    <source>
        <dbReference type="ARBA" id="ARBA00022927"/>
    </source>
</evidence>
<comment type="subunit">
    <text evidence="14">Homooligomer. Interacts with EGFR.</text>
</comment>
<dbReference type="PANTHER" id="PTHR22999:SF23">
    <property type="entry name" value="SORTING NEXIN-16"/>
    <property type="match status" value="1"/>
</dbReference>
<evidence type="ECO:0000256" key="14">
    <source>
        <dbReference type="ARBA" id="ARBA00063452"/>
    </source>
</evidence>
<keyword evidence="12" id="KW-0472">Membrane</keyword>
<dbReference type="GO" id="GO:0006622">
    <property type="term" value="P:protein targeting to lysosome"/>
    <property type="evidence" value="ECO:0007669"/>
    <property type="project" value="TreeGrafter"/>
</dbReference>
<keyword evidence="11" id="KW-0446">Lipid-binding</keyword>
<evidence type="ECO:0000256" key="7">
    <source>
        <dbReference type="ARBA" id="ARBA00022553"/>
    </source>
</evidence>
<dbReference type="InterPro" id="IPR036871">
    <property type="entry name" value="PX_dom_sf"/>
</dbReference>
<keyword evidence="13" id="KW-0458">Lysosome</keyword>
<evidence type="ECO:0000256" key="6">
    <source>
        <dbReference type="ARBA" id="ARBA00022490"/>
    </source>
</evidence>
<dbReference type="GO" id="GO:0045022">
    <property type="term" value="P:early endosome to late endosome transport"/>
    <property type="evidence" value="ECO:0007669"/>
    <property type="project" value="TreeGrafter"/>
</dbReference>
<dbReference type="FunFam" id="3.30.1520.10:FF:000011">
    <property type="entry name" value="Putative sorting nexin-16"/>
    <property type="match status" value="1"/>
</dbReference>
<dbReference type="PANTHER" id="PTHR22999">
    <property type="entry name" value="PX SERINE/THREONINE KINASE PXK"/>
    <property type="match status" value="1"/>
</dbReference>
<feature type="compositionally biased region" description="Low complexity" evidence="17">
    <location>
        <begin position="309"/>
        <end position="325"/>
    </location>
</feature>
<evidence type="ECO:0000256" key="4">
    <source>
        <dbReference type="ARBA" id="ARBA00004496"/>
    </source>
</evidence>
<evidence type="ECO:0000256" key="12">
    <source>
        <dbReference type="ARBA" id="ARBA00023136"/>
    </source>
</evidence>
<name>A0AAN8JYZ4_PATCE</name>
<evidence type="ECO:0000256" key="11">
    <source>
        <dbReference type="ARBA" id="ARBA00023121"/>
    </source>
</evidence>
<dbReference type="Proteomes" id="UP001347796">
    <property type="component" value="Unassembled WGS sequence"/>
</dbReference>
<dbReference type="SMART" id="SM00312">
    <property type="entry name" value="PX"/>
    <property type="match status" value="1"/>
</dbReference>
<evidence type="ECO:0000259" key="18">
    <source>
        <dbReference type="PROSITE" id="PS50195"/>
    </source>
</evidence>
<evidence type="ECO:0000256" key="5">
    <source>
        <dbReference type="ARBA" id="ARBA00022448"/>
    </source>
</evidence>
<evidence type="ECO:0000256" key="10">
    <source>
        <dbReference type="ARBA" id="ARBA00023054"/>
    </source>
</evidence>
<reference evidence="19 20" key="1">
    <citation type="submission" date="2024-01" db="EMBL/GenBank/DDBJ databases">
        <title>The genome of the rayed Mediterranean limpet Patella caerulea (Linnaeus, 1758).</title>
        <authorList>
            <person name="Anh-Thu Weber A."/>
            <person name="Halstead-Nussloch G."/>
        </authorList>
    </citation>
    <scope>NUCLEOTIDE SEQUENCE [LARGE SCALE GENOMIC DNA]</scope>
    <source>
        <strain evidence="19">AATW-2023a</strain>
        <tissue evidence="19">Whole specimen</tissue>
    </source>
</reference>
<dbReference type="GO" id="GO:0031901">
    <property type="term" value="C:early endosome membrane"/>
    <property type="evidence" value="ECO:0007669"/>
    <property type="project" value="UniProtKB-SubCell"/>
</dbReference>
<feature type="region of interest" description="Disordered" evidence="17">
    <location>
        <begin position="26"/>
        <end position="111"/>
    </location>
</feature>
<comment type="caution">
    <text evidence="19">The sequence shown here is derived from an EMBL/GenBank/DDBJ whole genome shotgun (WGS) entry which is preliminary data.</text>
</comment>
<keyword evidence="10 16" id="KW-0175">Coiled coil</keyword>
<keyword evidence="5" id="KW-0813">Transport</keyword>
<proteinExistence type="predicted"/>
<gene>
    <name evidence="19" type="ORF">SNE40_008500</name>
</gene>
<keyword evidence="20" id="KW-1185">Reference proteome</keyword>
<keyword evidence="9" id="KW-0653">Protein transport</keyword>
<dbReference type="InterPro" id="IPR051837">
    <property type="entry name" value="SortingNexin/PXDomain-PKLike"/>
</dbReference>